<keyword evidence="3" id="KW-1185">Reference proteome</keyword>
<evidence type="ECO:0000259" key="1">
    <source>
        <dbReference type="Pfam" id="PF08818"/>
    </source>
</evidence>
<dbReference type="EMBL" id="BAABHD010000073">
    <property type="protein sequence ID" value="GAA4463233.1"/>
    <property type="molecule type" value="Genomic_DNA"/>
</dbReference>
<dbReference type="SUPFAM" id="SSF159888">
    <property type="entry name" value="YdhG-like"/>
    <property type="match status" value="1"/>
</dbReference>
<dbReference type="InterPro" id="IPR014922">
    <property type="entry name" value="YdhG-like"/>
</dbReference>
<dbReference type="Proteomes" id="UP001501175">
    <property type="component" value="Unassembled WGS sequence"/>
</dbReference>
<proteinExistence type="predicted"/>
<protein>
    <recommendedName>
        <fullName evidence="1">YdhG-like domain-containing protein</fullName>
    </recommendedName>
</protein>
<comment type="caution">
    <text evidence="2">The sequence shown here is derived from an EMBL/GenBank/DDBJ whole genome shotgun (WGS) entry which is preliminary data.</text>
</comment>
<dbReference type="Pfam" id="PF08818">
    <property type="entry name" value="DUF1801"/>
    <property type="match status" value="1"/>
</dbReference>
<dbReference type="RefSeq" id="WP_345246536.1">
    <property type="nucleotide sequence ID" value="NZ_BAABHD010000073.1"/>
</dbReference>
<name>A0ABP8NBT6_9BACT</name>
<reference evidence="3" key="1">
    <citation type="journal article" date="2019" name="Int. J. Syst. Evol. Microbiol.">
        <title>The Global Catalogue of Microorganisms (GCM) 10K type strain sequencing project: providing services to taxonomists for standard genome sequencing and annotation.</title>
        <authorList>
            <consortium name="The Broad Institute Genomics Platform"/>
            <consortium name="The Broad Institute Genome Sequencing Center for Infectious Disease"/>
            <person name="Wu L."/>
            <person name="Ma J."/>
        </authorList>
    </citation>
    <scope>NUCLEOTIDE SEQUENCE [LARGE SCALE GENOMIC DNA]</scope>
    <source>
        <strain evidence="3">JCM 17927</strain>
    </source>
</reference>
<organism evidence="2 3">
    <name type="scientific">Nibrella saemangeumensis</name>
    <dbReference type="NCBI Taxonomy" id="1084526"/>
    <lineage>
        <taxon>Bacteria</taxon>
        <taxon>Pseudomonadati</taxon>
        <taxon>Bacteroidota</taxon>
        <taxon>Cytophagia</taxon>
        <taxon>Cytophagales</taxon>
        <taxon>Spirosomataceae</taxon>
        <taxon>Nibrella</taxon>
    </lineage>
</organism>
<feature type="domain" description="YdhG-like" evidence="1">
    <location>
        <begin position="24"/>
        <end position="124"/>
    </location>
</feature>
<evidence type="ECO:0000313" key="3">
    <source>
        <dbReference type="Proteomes" id="UP001501175"/>
    </source>
</evidence>
<gene>
    <name evidence="2" type="ORF">GCM10023189_41020</name>
</gene>
<dbReference type="Gene3D" id="3.90.1150.200">
    <property type="match status" value="1"/>
</dbReference>
<evidence type="ECO:0000313" key="2">
    <source>
        <dbReference type="EMBL" id="GAA4463233.1"/>
    </source>
</evidence>
<sequence length="143" mass="16696">MNKFQPVDFQTLDDLLEFLPADEQKIVEVLRKIIFNCIPNCQEKLSYNVPIYSRYGRICFLWPGSVPWGGMKTTGVRLGFIRGYQLTDEVGYLDKGNRKQIYTRDFLTLQDIDPEVLKPYIIEATILDEEIAKTKKASKRKWV</sequence>
<accession>A0ABP8NBT6</accession>